<keyword evidence="2" id="KW-1185">Reference proteome</keyword>
<evidence type="ECO:0000313" key="2">
    <source>
        <dbReference type="Proteomes" id="UP000283734"/>
    </source>
</evidence>
<reference evidence="1 2" key="1">
    <citation type="submission" date="2018-09" db="EMBL/GenBank/DDBJ databases">
        <title>Alcanivorax profundi sp. nov., isolated from 1000 m-depth seawater of the Mariana Trench.</title>
        <authorList>
            <person name="Liu J."/>
        </authorList>
    </citation>
    <scope>NUCLEOTIDE SEQUENCE [LARGE SCALE GENOMIC DNA]</scope>
    <source>
        <strain evidence="1 2">MTEO17</strain>
    </source>
</reference>
<dbReference type="OrthoDB" id="6077982at2"/>
<organism evidence="1 2">
    <name type="scientific">Alcanivorax profundi</name>
    <dbReference type="NCBI Taxonomy" id="2338368"/>
    <lineage>
        <taxon>Bacteria</taxon>
        <taxon>Pseudomonadati</taxon>
        <taxon>Pseudomonadota</taxon>
        <taxon>Gammaproteobacteria</taxon>
        <taxon>Oceanospirillales</taxon>
        <taxon>Alcanivoracaceae</taxon>
        <taxon>Alcanivorax</taxon>
    </lineage>
</organism>
<accession>A0A418Y2B5</accession>
<gene>
    <name evidence="1" type="ORF">D4A39_01835</name>
</gene>
<evidence type="ECO:0000313" key="1">
    <source>
        <dbReference type="EMBL" id="RJG19620.1"/>
    </source>
</evidence>
<sequence>MLLGQGCATQSAGSDSNSLHAQRLNKLNTGADSKPNLPQSLASEPADLAHFHYPDSIAEMTFSGEISSAQARTLRYQHPETQESLYVILSTLPAGWQEMDLNRSVASFYSEIRQRRVQRALSNPANALTIVSENLVDLEGAPSAQVQMRWVEPGKPVQSQALLITREENVFIRINNASYKQNTRWLLQQTKRALAEFRAAQPNPKSDEG</sequence>
<name>A0A418Y2B5_9GAMM</name>
<proteinExistence type="predicted"/>
<dbReference type="AlphaFoldDB" id="A0A418Y2B5"/>
<comment type="caution">
    <text evidence="1">The sequence shown here is derived from an EMBL/GenBank/DDBJ whole genome shotgun (WGS) entry which is preliminary data.</text>
</comment>
<protein>
    <submittedName>
        <fullName evidence="1">Uncharacterized protein</fullName>
    </submittedName>
</protein>
<dbReference type="EMBL" id="QYYA01000001">
    <property type="protein sequence ID" value="RJG19620.1"/>
    <property type="molecule type" value="Genomic_DNA"/>
</dbReference>
<dbReference type="Proteomes" id="UP000283734">
    <property type="component" value="Unassembled WGS sequence"/>
</dbReference>